<reference evidence="2" key="1">
    <citation type="submission" date="2018-11" db="EMBL/GenBank/DDBJ databases">
        <title>Genome sequencing of a novel mesophilic and cellulolytic organism within the genus Hungateiclostridium.</title>
        <authorList>
            <person name="Rettenmaier R."/>
            <person name="Liebl W."/>
            <person name="Zverlov V."/>
        </authorList>
    </citation>
    <scope>NUCLEOTIDE SEQUENCE [LARGE SCALE GENOMIC DNA]</scope>
    <source>
        <strain evidence="2">N2K1</strain>
    </source>
</reference>
<name>A0A4Q0I0W4_9FIRM</name>
<dbReference type="AlphaFoldDB" id="A0A4Q0I0W4"/>
<dbReference type="OrthoDB" id="1788793at2"/>
<accession>A0A4Q0I0W4</accession>
<gene>
    <name evidence="1" type="ORF">EFD62_16320</name>
</gene>
<dbReference type="RefSeq" id="WP_069194872.1">
    <property type="nucleotide sequence ID" value="NZ_RLII01000042.1"/>
</dbReference>
<protein>
    <submittedName>
        <fullName evidence="1">Uncharacterized protein</fullName>
    </submittedName>
</protein>
<proteinExistence type="predicted"/>
<evidence type="ECO:0000313" key="2">
    <source>
        <dbReference type="Proteomes" id="UP000289166"/>
    </source>
</evidence>
<sequence length="934" mass="106444">MCRKILHILLFALIIQNIFSFGFYAPDIVRAETLKIEVLIEGVDEEPRGKIIGEYGPFTKGIELWHYSGGYWGYKGLIINDKDLGSNIDDEEALEKAISEEIKFDYAIDSELYKKLIEEGDIKVVCSTTLKDEVTMENKSILDLFYGTPTIEIKNGKIYFSAKPKFHFYNRRYVNYQSIIGDKLNVIIPIVDPVYGYNTYAIWKRTKAVDWGGALGYFDKKDIFAEAPSDSGRISPAQIKNASGHLIDGFTFKTGETTRKSEESSVGYGTFKNGGAVGIHFDYPIKFTFYSAKEPRDFSVHFENIPQSAAKGDTITISAVVNSTFLNEETTNFTWEITPEKDRELDVVYIGKDGEVKSEGEISVFPEGDEKGDHIFYAIFTMPDCDVNVKFAVNEDGTNPEENDLENNVVSDTIEVVKSFDNLEVVNLPYYALSRDISFDLADGNEIKAELRLPRGSWDGNAKGELNVTNEDKDLLRKFEVKNNPKVDEDSETIIREPKINAQIQRSDFGDNPLEKKYLDLADPTKPIQRKASVTYEGNVKRNYTYTYYCDKEEDCAGHTRSLSTSAAFNRGNHEVQINTYVYNGKKDLNQKEYENKISNNYDTDLKARMLWTNNPIKFNVIRYMCDLDVNENPTVWKSVPGKYERQFVQQCSADVDWDVTRSMAQDYRQARDAASRMKYDSSLYDKAVFATDISMKDYDYPIKSGYYFNPTGTYTFEVTTVNYKNNQDDTREHKELVNALINSFRYESNLVYIDANNQAVNIANGPYTDPGVLTTKNNKGIGGEELITVLDRSKDSSRYKKVVEEIVHNSKMVDDENENGSHDYWKMSMEGYSLSGSLDSYNKYKYREYVAGGNVFKITETTKVTIIINKDNKKFYTHPKMADGEYYITVRLSDINLNGMSDVDYKSIKDALKGVVLESIKITVKGSIYDDIS</sequence>
<dbReference type="Proteomes" id="UP000289166">
    <property type="component" value="Unassembled WGS sequence"/>
</dbReference>
<dbReference type="EMBL" id="RLII01000042">
    <property type="protein sequence ID" value="RXE57691.1"/>
    <property type="molecule type" value="Genomic_DNA"/>
</dbReference>
<organism evidence="1 2">
    <name type="scientific">Acetivibrio mesophilus</name>
    <dbReference type="NCBI Taxonomy" id="2487273"/>
    <lineage>
        <taxon>Bacteria</taxon>
        <taxon>Bacillati</taxon>
        <taxon>Bacillota</taxon>
        <taxon>Clostridia</taxon>
        <taxon>Eubacteriales</taxon>
        <taxon>Oscillospiraceae</taxon>
        <taxon>Acetivibrio</taxon>
    </lineage>
</organism>
<keyword evidence="2" id="KW-1185">Reference proteome</keyword>
<evidence type="ECO:0000313" key="1">
    <source>
        <dbReference type="EMBL" id="RXE57691.1"/>
    </source>
</evidence>
<comment type="caution">
    <text evidence="1">The sequence shown here is derived from an EMBL/GenBank/DDBJ whole genome shotgun (WGS) entry which is preliminary data.</text>
</comment>